<dbReference type="EMBL" id="BJYU01000020">
    <property type="protein sequence ID" value="GEO14174.1"/>
    <property type="molecule type" value="Genomic_DNA"/>
</dbReference>
<sequence>MQSSFSVGQFVRFRKVTGRIYEIVRILPLEDGGTTLYVIRSTHGAEAVARHSEIERA</sequence>
<dbReference type="RefSeq" id="WP_162815688.1">
    <property type="nucleotide sequence ID" value="NZ_BJYU01000020.1"/>
</dbReference>
<name>A0A512BQH3_9HYPH</name>
<comment type="caution">
    <text evidence="1">The sequence shown here is derived from an EMBL/GenBank/DDBJ whole genome shotgun (WGS) entry which is preliminary data.</text>
</comment>
<accession>A0A512BQH3</accession>
<evidence type="ECO:0008006" key="3">
    <source>
        <dbReference type="Google" id="ProtNLM"/>
    </source>
</evidence>
<evidence type="ECO:0000313" key="2">
    <source>
        <dbReference type="Proteomes" id="UP000321085"/>
    </source>
</evidence>
<dbReference type="AlphaFoldDB" id="A0A512BQH3"/>
<evidence type="ECO:0000313" key="1">
    <source>
        <dbReference type="EMBL" id="GEO14174.1"/>
    </source>
</evidence>
<reference evidence="1 2" key="1">
    <citation type="submission" date="2019-07" db="EMBL/GenBank/DDBJ databases">
        <title>Whole genome shotgun sequence of Microvirga aerophila NBRC 106136.</title>
        <authorList>
            <person name="Hosoyama A."/>
            <person name="Uohara A."/>
            <person name="Ohji S."/>
            <person name="Ichikawa N."/>
        </authorList>
    </citation>
    <scope>NUCLEOTIDE SEQUENCE [LARGE SCALE GENOMIC DNA]</scope>
    <source>
        <strain evidence="1 2">NBRC 106136</strain>
    </source>
</reference>
<protein>
    <recommendedName>
        <fullName evidence="3">DUF1653 domain-containing protein</fullName>
    </recommendedName>
</protein>
<keyword evidence="2" id="KW-1185">Reference proteome</keyword>
<dbReference type="Proteomes" id="UP000321085">
    <property type="component" value="Unassembled WGS sequence"/>
</dbReference>
<gene>
    <name evidence="1" type="ORF">MAE02_18700</name>
</gene>
<organism evidence="1 2">
    <name type="scientific">Microvirga aerophila</name>
    <dbReference type="NCBI Taxonomy" id="670291"/>
    <lineage>
        <taxon>Bacteria</taxon>
        <taxon>Pseudomonadati</taxon>
        <taxon>Pseudomonadota</taxon>
        <taxon>Alphaproteobacteria</taxon>
        <taxon>Hyphomicrobiales</taxon>
        <taxon>Methylobacteriaceae</taxon>
        <taxon>Microvirga</taxon>
    </lineage>
</organism>
<proteinExistence type="predicted"/>